<evidence type="ECO:0000256" key="1">
    <source>
        <dbReference type="SAM" id="MobiDB-lite"/>
    </source>
</evidence>
<dbReference type="OrthoDB" id="1750859at2759"/>
<gene>
    <name evidence="2" type="ORF">HHK36_017105</name>
</gene>
<organism evidence="2 3">
    <name type="scientific">Tetracentron sinense</name>
    <name type="common">Spur-leaf</name>
    <dbReference type="NCBI Taxonomy" id="13715"/>
    <lineage>
        <taxon>Eukaryota</taxon>
        <taxon>Viridiplantae</taxon>
        <taxon>Streptophyta</taxon>
        <taxon>Embryophyta</taxon>
        <taxon>Tracheophyta</taxon>
        <taxon>Spermatophyta</taxon>
        <taxon>Magnoliopsida</taxon>
        <taxon>Trochodendrales</taxon>
        <taxon>Trochodendraceae</taxon>
        <taxon>Tetracentron</taxon>
    </lineage>
</organism>
<feature type="region of interest" description="Disordered" evidence="1">
    <location>
        <begin position="178"/>
        <end position="210"/>
    </location>
</feature>
<feature type="region of interest" description="Disordered" evidence="1">
    <location>
        <begin position="228"/>
        <end position="282"/>
    </location>
</feature>
<dbReference type="Proteomes" id="UP000655225">
    <property type="component" value="Unassembled WGS sequence"/>
</dbReference>
<name>A0A835DFB4_TETSI</name>
<evidence type="ECO:0000313" key="3">
    <source>
        <dbReference type="Proteomes" id="UP000655225"/>
    </source>
</evidence>
<sequence length="282" mass="31764">MSSDSGSIPTAFKDVFQMVEEKEQSTRSHREKQFYILAEDLGFVVFEVSQCTTRITTDLGPFPRAGGTMLGAITGSLIDQETERGLQSAPSQELYFRSRFLNPLLFSGIPTTREWGVSCTWRILRILPHHFGISPCQLQQQFMQQQFQTNSTQERTNQTAAQVIAKIEVQISQLAHSVGGREKGQFPSQTVPNPRTQPILPNPPRGQYEIRNNLAPTHDEVQAIHILRSGKQVDDKVGMPKQPDEKEGPKEKETIPMTIEKGKEKKNQDQNQSINLHIPKAS</sequence>
<evidence type="ECO:0000313" key="2">
    <source>
        <dbReference type="EMBL" id="KAF8398179.1"/>
    </source>
</evidence>
<protein>
    <submittedName>
        <fullName evidence="2">Uncharacterized protein</fullName>
    </submittedName>
</protein>
<keyword evidence="3" id="KW-1185">Reference proteome</keyword>
<dbReference type="EMBL" id="JABCRI010000011">
    <property type="protein sequence ID" value="KAF8398179.1"/>
    <property type="molecule type" value="Genomic_DNA"/>
</dbReference>
<proteinExistence type="predicted"/>
<reference evidence="2 3" key="1">
    <citation type="submission" date="2020-04" db="EMBL/GenBank/DDBJ databases">
        <title>Plant Genome Project.</title>
        <authorList>
            <person name="Zhang R.-G."/>
        </authorList>
    </citation>
    <scope>NUCLEOTIDE SEQUENCE [LARGE SCALE GENOMIC DNA]</scope>
    <source>
        <strain evidence="2">YNK0</strain>
        <tissue evidence="2">Leaf</tissue>
    </source>
</reference>
<feature type="compositionally biased region" description="Basic and acidic residues" evidence="1">
    <location>
        <begin position="231"/>
        <end position="268"/>
    </location>
</feature>
<feature type="compositionally biased region" description="Polar residues" evidence="1">
    <location>
        <begin position="186"/>
        <end position="196"/>
    </location>
</feature>
<accession>A0A835DFB4</accession>
<comment type="caution">
    <text evidence="2">The sequence shown here is derived from an EMBL/GenBank/DDBJ whole genome shotgun (WGS) entry which is preliminary data.</text>
</comment>
<dbReference type="AlphaFoldDB" id="A0A835DFB4"/>